<sequence length="401" mass="44703">MLLRGHDIDWDKCRADFETARRARVIVYGSRESCHPPFEKELHGSRPSLSKKIFMLRKRLAHLTSGTPSQAQSTGERFQPLLSIPEPMRNWSGEEVSVRIQASSLALAIQQTADILWSGNSKFSAGWKKTLSFQWVVGGSVMAQCYHSAPLCLKIWRKSTTAPWKCDKETVEAILSLCLWSVHADRRMERKEGATNTRKSSAALASKHCLISFNDGRDGGLSPMDVALWIETPRRMAIKGGVLKPQHSMQDSCAVQGYPVMTLSPWDLFLIEDSERSSDFVPLSPHQPSAAVHGSALARIFGWNAAERLRHDDATEVRFVTTELSLAQMYAQEIFASFIRALFTVVDKIGGTSELKVNPWIGLDKLKLENTEISRVLEVFTDCNLGSPRDALFTTLPAIGS</sequence>
<organism evidence="1 2">
    <name type="scientific">Westerdykella ornata</name>
    <dbReference type="NCBI Taxonomy" id="318751"/>
    <lineage>
        <taxon>Eukaryota</taxon>
        <taxon>Fungi</taxon>
        <taxon>Dikarya</taxon>
        <taxon>Ascomycota</taxon>
        <taxon>Pezizomycotina</taxon>
        <taxon>Dothideomycetes</taxon>
        <taxon>Pleosporomycetidae</taxon>
        <taxon>Pleosporales</taxon>
        <taxon>Sporormiaceae</taxon>
        <taxon>Westerdykella</taxon>
    </lineage>
</organism>
<protein>
    <submittedName>
        <fullName evidence="1">Uncharacterized protein</fullName>
    </submittedName>
</protein>
<dbReference type="EMBL" id="ML986484">
    <property type="protein sequence ID" value="KAF2281481.1"/>
    <property type="molecule type" value="Genomic_DNA"/>
</dbReference>
<accession>A0A6A6JXX8</accession>
<name>A0A6A6JXX8_WESOR</name>
<keyword evidence="2" id="KW-1185">Reference proteome</keyword>
<dbReference type="Proteomes" id="UP000800097">
    <property type="component" value="Unassembled WGS sequence"/>
</dbReference>
<dbReference type="OrthoDB" id="5151521at2759"/>
<proteinExistence type="predicted"/>
<gene>
    <name evidence="1" type="ORF">EI97DRAFT_30786</name>
</gene>
<dbReference type="RefSeq" id="XP_033659018.1">
    <property type="nucleotide sequence ID" value="XM_033794580.1"/>
</dbReference>
<dbReference type="GeneID" id="54547755"/>
<reference evidence="1" key="1">
    <citation type="journal article" date="2020" name="Stud. Mycol.">
        <title>101 Dothideomycetes genomes: a test case for predicting lifestyles and emergence of pathogens.</title>
        <authorList>
            <person name="Haridas S."/>
            <person name="Albert R."/>
            <person name="Binder M."/>
            <person name="Bloem J."/>
            <person name="Labutti K."/>
            <person name="Salamov A."/>
            <person name="Andreopoulos B."/>
            <person name="Baker S."/>
            <person name="Barry K."/>
            <person name="Bills G."/>
            <person name="Bluhm B."/>
            <person name="Cannon C."/>
            <person name="Castanera R."/>
            <person name="Culley D."/>
            <person name="Daum C."/>
            <person name="Ezra D."/>
            <person name="Gonzalez J."/>
            <person name="Henrissat B."/>
            <person name="Kuo A."/>
            <person name="Liang C."/>
            <person name="Lipzen A."/>
            <person name="Lutzoni F."/>
            <person name="Magnuson J."/>
            <person name="Mondo S."/>
            <person name="Nolan M."/>
            <person name="Ohm R."/>
            <person name="Pangilinan J."/>
            <person name="Park H.-J."/>
            <person name="Ramirez L."/>
            <person name="Alfaro M."/>
            <person name="Sun H."/>
            <person name="Tritt A."/>
            <person name="Yoshinaga Y."/>
            <person name="Zwiers L.-H."/>
            <person name="Turgeon B."/>
            <person name="Goodwin S."/>
            <person name="Spatafora J."/>
            <person name="Crous P."/>
            <person name="Grigoriev I."/>
        </authorList>
    </citation>
    <scope>NUCLEOTIDE SEQUENCE</scope>
    <source>
        <strain evidence="1">CBS 379.55</strain>
    </source>
</reference>
<evidence type="ECO:0000313" key="2">
    <source>
        <dbReference type="Proteomes" id="UP000800097"/>
    </source>
</evidence>
<dbReference type="AlphaFoldDB" id="A0A6A6JXX8"/>
<evidence type="ECO:0000313" key="1">
    <source>
        <dbReference type="EMBL" id="KAF2281481.1"/>
    </source>
</evidence>